<dbReference type="SUPFAM" id="SSF57701">
    <property type="entry name" value="Zn2/Cys6 DNA-binding domain"/>
    <property type="match status" value="1"/>
</dbReference>
<dbReference type="InterPro" id="IPR036864">
    <property type="entry name" value="Zn2-C6_fun-type_DNA-bd_sf"/>
</dbReference>
<evidence type="ECO:0000256" key="4">
    <source>
        <dbReference type="ARBA" id="ARBA00023163"/>
    </source>
</evidence>
<organism evidence="8 9">
    <name type="scientific">Ophiostoma piceae (strain UAMH 11346)</name>
    <name type="common">Sap stain fungus</name>
    <dbReference type="NCBI Taxonomy" id="1262450"/>
    <lineage>
        <taxon>Eukaryota</taxon>
        <taxon>Fungi</taxon>
        <taxon>Dikarya</taxon>
        <taxon>Ascomycota</taxon>
        <taxon>Pezizomycotina</taxon>
        <taxon>Sordariomycetes</taxon>
        <taxon>Sordariomycetidae</taxon>
        <taxon>Ophiostomatales</taxon>
        <taxon>Ophiostomataceae</taxon>
        <taxon>Ophiostoma</taxon>
    </lineage>
</organism>
<dbReference type="Proteomes" id="UP000016923">
    <property type="component" value="Unassembled WGS sequence"/>
</dbReference>
<keyword evidence="2" id="KW-0479">Metal-binding</keyword>
<dbReference type="CDD" id="cd12148">
    <property type="entry name" value="fungal_TF_MHR"/>
    <property type="match status" value="1"/>
</dbReference>
<dbReference type="GO" id="GO:0005634">
    <property type="term" value="C:nucleus"/>
    <property type="evidence" value="ECO:0007669"/>
    <property type="project" value="UniProtKB-SubCell"/>
</dbReference>
<comment type="subcellular location">
    <subcellularLocation>
        <location evidence="1">Nucleus</location>
    </subcellularLocation>
</comment>
<dbReference type="PANTHER" id="PTHR47338:SF10">
    <property type="entry name" value="TRANSCRIPTION FACTOR DOMAIN-CONTAINING PROTEIN-RELATED"/>
    <property type="match status" value="1"/>
</dbReference>
<dbReference type="GO" id="GO:0000981">
    <property type="term" value="F:DNA-binding transcription factor activity, RNA polymerase II-specific"/>
    <property type="evidence" value="ECO:0007669"/>
    <property type="project" value="InterPro"/>
</dbReference>
<keyword evidence="5" id="KW-0539">Nucleus</keyword>
<dbReference type="PANTHER" id="PTHR47338">
    <property type="entry name" value="ZN(II)2CYS6 TRANSCRIPTION FACTOR (EUROFUNG)-RELATED"/>
    <property type="match status" value="1"/>
</dbReference>
<dbReference type="PROSITE" id="PS50048">
    <property type="entry name" value="ZN2_CY6_FUNGAL_2"/>
    <property type="match status" value="1"/>
</dbReference>
<dbReference type="GO" id="GO:0008270">
    <property type="term" value="F:zinc ion binding"/>
    <property type="evidence" value="ECO:0007669"/>
    <property type="project" value="InterPro"/>
</dbReference>
<dbReference type="EMBL" id="KE148148">
    <property type="protein sequence ID" value="EPE08809.1"/>
    <property type="molecule type" value="Genomic_DNA"/>
</dbReference>
<evidence type="ECO:0000256" key="1">
    <source>
        <dbReference type="ARBA" id="ARBA00004123"/>
    </source>
</evidence>
<dbReference type="eggNOG" id="KOG1591">
    <property type="taxonomic scope" value="Eukaryota"/>
</dbReference>
<sequence>MATNFTASSKGGQSSPESSLEPLACVACRARKLKCDRTKPACGRCLRAPDGAMCTYPESRRKPLFKRRNVKDLEVRLAQVEGLLKDSSSADRKRTASDCASSAGNLAQYNLASDRDGSGLFSIITEPDDSDSSSVSYDDDDEEYSSELVDLGITESAPPDEVIEALHLAYFANQHMFIPIVHRARYLKAYHAGPHMRPTMGLQYAIWAMAAQVHPKYTGFHDAFYRRARQYLESDEMKGNGEHFITISHAQAWALIAAYEARRLLFTRAAMSCSRCVRLVGMMGLSRLDDEQDGDRISATLFPPSDWTELEERRRVYWGAFCVDSHASISTGWPAVVNASEATTHLPSSEEAFNYGVEERSCSLDNIFSGSPYSTFSSAIIVCHLFNSILSHVQLKPGDRSEDFDNGPFWRRHRNLDTKLTSAFVFLPDRYRLPANFDNPVAVHTNLNLHAAVICLHNAALERAETHNMHEAVLKQMVDRLLVAAHEIINIMKRTSHMAGSYRSPLASLSLYCATSVFIYQAIQDEKQQTRDADANEATAQNIEFIMRCMDNGRSNNVTRLLLHQAIIDIDRNGLAPSKHFSWFKKYSRRAVDTGHFVPVLARSSVSRHSWQQPPMAGRLPLISSHNKTVMKNQRGCITNASPSGPSQAKDKGNEVVYKRRRVQPQDNGDSSDTLSRSSSADAESLDTTPFPRYGGAFVVMPDRTAVPAGSGFPLPQESMPPLMPPAMQAASGTSPVVYASRGAASQPRPQPQPPRSEAPGMFSHIQILDPWTGPSSSLGQTDFRIGSAAFPATDEFPTMPSLSQVSTSYLDNAILAVQAQADLEFPLDPTLLLDAVGGGGVDHGSTDENDAWTSFLHAGDFDSSGWGPE</sequence>
<evidence type="ECO:0000256" key="5">
    <source>
        <dbReference type="ARBA" id="ARBA00023242"/>
    </source>
</evidence>
<feature type="compositionally biased region" description="Low complexity" evidence="6">
    <location>
        <begin position="671"/>
        <end position="682"/>
    </location>
</feature>
<dbReference type="GO" id="GO:0006351">
    <property type="term" value="P:DNA-templated transcription"/>
    <property type="evidence" value="ECO:0007669"/>
    <property type="project" value="InterPro"/>
</dbReference>
<name>S3C5M1_OPHP1</name>
<dbReference type="OrthoDB" id="4456959at2759"/>
<keyword evidence="9" id="KW-1185">Reference proteome</keyword>
<dbReference type="SMART" id="SM00066">
    <property type="entry name" value="GAL4"/>
    <property type="match status" value="1"/>
</dbReference>
<dbReference type="CDD" id="cd00067">
    <property type="entry name" value="GAL4"/>
    <property type="match status" value="1"/>
</dbReference>
<accession>S3C5M1</accession>
<dbReference type="Gene3D" id="4.10.240.10">
    <property type="entry name" value="Zn(2)-C6 fungal-type DNA-binding domain"/>
    <property type="match status" value="1"/>
</dbReference>
<dbReference type="AlphaFoldDB" id="S3C5M1"/>
<dbReference type="Pfam" id="PF04082">
    <property type="entry name" value="Fungal_trans"/>
    <property type="match status" value="1"/>
</dbReference>
<dbReference type="GO" id="GO:0003677">
    <property type="term" value="F:DNA binding"/>
    <property type="evidence" value="ECO:0007669"/>
    <property type="project" value="InterPro"/>
</dbReference>
<evidence type="ECO:0000256" key="6">
    <source>
        <dbReference type="SAM" id="MobiDB-lite"/>
    </source>
</evidence>
<dbReference type="InterPro" id="IPR001138">
    <property type="entry name" value="Zn2Cys6_DnaBD"/>
</dbReference>
<keyword evidence="3" id="KW-0805">Transcription regulation</keyword>
<evidence type="ECO:0000259" key="7">
    <source>
        <dbReference type="PROSITE" id="PS50048"/>
    </source>
</evidence>
<evidence type="ECO:0000313" key="9">
    <source>
        <dbReference type="Proteomes" id="UP000016923"/>
    </source>
</evidence>
<dbReference type="InterPro" id="IPR050815">
    <property type="entry name" value="TF_fung"/>
</dbReference>
<protein>
    <submittedName>
        <fullName evidence="8">Binuclear zinc transcription factor</fullName>
    </submittedName>
</protein>
<dbReference type="VEuPathDB" id="FungiDB:F503_04396"/>
<proteinExistence type="predicted"/>
<evidence type="ECO:0000256" key="2">
    <source>
        <dbReference type="ARBA" id="ARBA00022723"/>
    </source>
</evidence>
<dbReference type="SMART" id="SM00906">
    <property type="entry name" value="Fungal_trans"/>
    <property type="match status" value="1"/>
</dbReference>
<feature type="region of interest" description="Disordered" evidence="6">
    <location>
        <begin position="661"/>
        <end position="693"/>
    </location>
</feature>
<gene>
    <name evidence="8" type="ORF">F503_04396</name>
</gene>
<evidence type="ECO:0000313" key="8">
    <source>
        <dbReference type="EMBL" id="EPE08809.1"/>
    </source>
</evidence>
<evidence type="ECO:0000256" key="3">
    <source>
        <dbReference type="ARBA" id="ARBA00023015"/>
    </source>
</evidence>
<keyword evidence="4" id="KW-0804">Transcription</keyword>
<dbReference type="PROSITE" id="PS00463">
    <property type="entry name" value="ZN2_CY6_FUNGAL_1"/>
    <property type="match status" value="1"/>
</dbReference>
<feature type="domain" description="Zn(2)-C6 fungal-type" evidence="7">
    <location>
        <begin position="24"/>
        <end position="56"/>
    </location>
</feature>
<dbReference type="InterPro" id="IPR007219">
    <property type="entry name" value="XnlR_reg_dom"/>
</dbReference>
<dbReference type="Pfam" id="PF00172">
    <property type="entry name" value="Zn_clus"/>
    <property type="match status" value="1"/>
</dbReference>
<dbReference type="STRING" id="1262450.S3C5M1"/>
<reference evidence="8 9" key="1">
    <citation type="journal article" date="2013" name="BMC Genomics">
        <title>The genome and transcriptome of the pine saprophyte Ophiostoma piceae, and a comparison with the bark beetle-associated pine pathogen Grosmannia clavigera.</title>
        <authorList>
            <person name="Haridas S."/>
            <person name="Wang Y."/>
            <person name="Lim L."/>
            <person name="Massoumi Alamouti S."/>
            <person name="Jackman S."/>
            <person name="Docking R."/>
            <person name="Robertson G."/>
            <person name="Birol I."/>
            <person name="Bohlmann J."/>
            <person name="Breuil C."/>
        </authorList>
    </citation>
    <scope>NUCLEOTIDE SEQUENCE [LARGE SCALE GENOMIC DNA]</scope>
    <source>
        <strain evidence="8 9">UAMH 11346</strain>
    </source>
</reference>
<dbReference type="HOGENOM" id="CLU_011017_1_0_1"/>
<dbReference type="OMA" id="TRAAMSC"/>